<evidence type="ECO:0000313" key="3">
    <source>
        <dbReference type="Proteomes" id="UP000646244"/>
    </source>
</evidence>
<gene>
    <name evidence="2" type="ORF">GCM10010507_20060</name>
</gene>
<evidence type="ECO:0000313" key="2">
    <source>
        <dbReference type="EMBL" id="GHC44929.1"/>
    </source>
</evidence>
<reference evidence="2" key="1">
    <citation type="journal article" date="2014" name="Int. J. Syst. Evol. Microbiol.">
        <title>Complete genome sequence of Corynebacterium casei LMG S-19264T (=DSM 44701T), isolated from a smear-ripened cheese.</title>
        <authorList>
            <consortium name="US DOE Joint Genome Institute (JGI-PGF)"/>
            <person name="Walter F."/>
            <person name="Albersmeier A."/>
            <person name="Kalinowski J."/>
            <person name="Ruckert C."/>
        </authorList>
    </citation>
    <scope>NUCLEOTIDE SEQUENCE</scope>
    <source>
        <strain evidence="2">JCM 4633</strain>
    </source>
</reference>
<sequence length="135" mass="14904">MDSRQRRTVVRALWIIGAVAVVVAIAATAWWQWNDRRHHQRHTSLISDVQLSGEGRTLSVATSWRPHCDGARPQLQAQESSTTVTLTLKLGEALRTPCDDETVGINQVSVTLQSPLNGRRLIDASTGRDLKPSAK</sequence>
<accession>A0A918TF49</accession>
<dbReference type="AlphaFoldDB" id="A0A918TF49"/>
<dbReference type="EMBL" id="BMVB01000005">
    <property type="protein sequence ID" value="GHC44929.1"/>
    <property type="molecule type" value="Genomic_DNA"/>
</dbReference>
<dbReference type="RefSeq" id="WP_190109332.1">
    <property type="nucleotide sequence ID" value="NZ_BMVB01000005.1"/>
</dbReference>
<keyword evidence="1" id="KW-1133">Transmembrane helix</keyword>
<comment type="caution">
    <text evidence="2">The sequence shown here is derived from an EMBL/GenBank/DDBJ whole genome shotgun (WGS) entry which is preliminary data.</text>
</comment>
<dbReference type="Proteomes" id="UP000646244">
    <property type="component" value="Unassembled WGS sequence"/>
</dbReference>
<protein>
    <submittedName>
        <fullName evidence="2">Uncharacterized protein</fullName>
    </submittedName>
</protein>
<keyword evidence="1" id="KW-0812">Transmembrane</keyword>
<feature type="transmembrane region" description="Helical" evidence="1">
    <location>
        <begin position="12"/>
        <end position="33"/>
    </location>
</feature>
<keyword evidence="1" id="KW-0472">Membrane</keyword>
<name>A0A918TF49_STRCJ</name>
<reference evidence="2" key="2">
    <citation type="submission" date="2020-09" db="EMBL/GenBank/DDBJ databases">
        <authorList>
            <person name="Sun Q."/>
            <person name="Ohkuma M."/>
        </authorList>
    </citation>
    <scope>NUCLEOTIDE SEQUENCE</scope>
    <source>
        <strain evidence="2">JCM 4633</strain>
    </source>
</reference>
<evidence type="ECO:0000256" key="1">
    <source>
        <dbReference type="SAM" id="Phobius"/>
    </source>
</evidence>
<proteinExistence type="predicted"/>
<organism evidence="2 3">
    <name type="scientific">Streptomyces cinnamoneus</name>
    <name type="common">Streptoverticillium cinnamoneum</name>
    <dbReference type="NCBI Taxonomy" id="53446"/>
    <lineage>
        <taxon>Bacteria</taxon>
        <taxon>Bacillati</taxon>
        <taxon>Actinomycetota</taxon>
        <taxon>Actinomycetes</taxon>
        <taxon>Kitasatosporales</taxon>
        <taxon>Streptomycetaceae</taxon>
        <taxon>Streptomyces</taxon>
        <taxon>Streptomyces cinnamoneus group</taxon>
    </lineage>
</organism>